<evidence type="ECO:0000256" key="11">
    <source>
        <dbReference type="SAM" id="Phobius"/>
    </source>
</evidence>
<evidence type="ECO:0000256" key="4">
    <source>
        <dbReference type="ARBA" id="ARBA00022692"/>
    </source>
</evidence>
<dbReference type="PANTHER" id="PTHR43267:SF1">
    <property type="entry name" value="TRNA THREONYLCARBAMOYLADENOSINE DEHYDRATASE"/>
    <property type="match status" value="1"/>
</dbReference>
<keyword evidence="6" id="KW-0067">ATP-binding</keyword>
<dbReference type="InterPro" id="IPR035985">
    <property type="entry name" value="Ubiquitin-activating_enz"/>
</dbReference>
<dbReference type="Gene3D" id="3.40.50.720">
    <property type="entry name" value="NAD(P)-binding Rossmann-like Domain"/>
    <property type="match status" value="1"/>
</dbReference>
<keyword evidence="3 13" id="KW-0436">Ligase</keyword>
<proteinExistence type="inferred from homology"/>
<keyword evidence="5" id="KW-0547">Nucleotide-binding</keyword>
<sequence length="263" mass="28775">MKTLSLSWKERFSGVSRVYGEAALSLFSKKHICVIGIGGVGSWVAEALARSGIGMLTLIDMDDVCISNTNRQIHATKKNLGKPKIQVMAERILEINPECDVTYVDDFITVSNAPMLLDNNFSYVIDAIDSVTAKAALLAWCRRNNTPVITIGGAGGQIDPLQIQVSDLTKTIQDPLAASLRDQLKHNFNILPNSKGKLNIDCVFSSECLRYLQKDGSISNSRGNMKNQKTIDCKNGLGTVMMVTATFGLISVSHIFKKMLYNA</sequence>
<reference evidence="13 14" key="1">
    <citation type="submission" date="2019-02" db="EMBL/GenBank/DDBJ databases">
        <authorList>
            <person name="Manzano-Marin A."/>
            <person name="Manzano-Marin A."/>
        </authorList>
    </citation>
    <scope>NUCLEOTIDE SEQUENCE [LARGE SCALE GENOMIC DNA]</scope>
    <source>
        <strain evidence="13 14">ErCipiceae</strain>
    </source>
</reference>
<evidence type="ECO:0000256" key="9">
    <source>
        <dbReference type="ARBA" id="ARBA00074884"/>
    </source>
</evidence>
<dbReference type="NCBIfam" id="NF011696">
    <property type="entry name" value="PRK15116.1"/>
    <property type="match status" value="1"/>
</dbReference>
<dbReference type="Pfam" id="PF00899">
    <property type="entry name" value="ThiF"/>
    <property type="match status" value="1"/>
</dbReference>
<name>A0A803FST4_9GAMM</name>
<dbReference type="PANTHER" id="PTHR43267">
    <property type="entry name" value="TRNA THREONYLCARBAMOYLADENOSINE DEHYDRATASE"/>
    <property type="match status" value="1"/>
</dbReference>
<dbReference type="RefSeq" id="WP_157990742.1">
    <property type="nucleotide sequence ID" value="NZ_LR217737.1"/>
</dbReference>
<gene>
    <name evidence="13" type="primary">tcdA</name>
    <name evidence="13" type="ORF">ERCIPICE3303_018</name>
</gene>
<keyword evidence="8 11" id="KW-0472">Membrane</keyword>
<dbReference type="GO" id="GO:0061504">
    <property type="term" value="P:cyclic threonylcarbamoyladenosine biosynthetic process"/>
    <property type="evidence" value="ECO:0007669"/>
    <property type="project" value="TreeGrafter"/>
</dbReference>
<keyword evidence="4 11" id="KW-0812">Transmembrane</keyword>
<dbReference type="GO" id="GO:0008641">
    <property type="term" value="F:ubiquitin-like modifier activating enzyme activity"/>
    <property type="evidence" value="ECO:0007669"/>
    <property type="project" value="InterPro"/>
</dbReference>
<dbReference type="EMBL" id="LR217737">
    <property type="protein sequence ID" value="VFP87106.1"/>
    <property type="molecule type" value="Genomic_DNA"/>
</dbReference>
<comment type="subcellular location">
    <subcellularLocation>
        <location evidence="1">Membrane</location>
        <topology evidence="1">Single-pass membrane protein</topology>
    </subcellularLocation>
</comment>
<dbReference type="SUPFAM" id="SSF69572">
    <property type="entry name" value="Activating enzymes of the ubiquitin-like proteins"/>
    <property type="match status" value="1"/>
</dbReference>
<comment type="similarity">
    <text evidence="2">Belongs to the HesA/MoeB/ThiF family.</text>
</comment>
<evidence type="ECO:0000256" key="5">
    <source>
        <dbReference type="ARBA" id="ARBA00022741"/>
    </source>
</evidence>
<dbReference type="OrthoDB" id="9804150at2"/>
<dbReference type="GO" id="GO:0061503">
    <property type="term" value="F:tRNA threonylcarbamoyladenosine dehydratase"/>
    <property type="evidence" value="ECO:0007669"/>
    <property type="project" value="TreeGrafter"/>
</dbReference>
<evidence type="ECO:0000313" key="13">
    <source>
        <dbReference type="EMBL" id="VFP87106.1"/>
    </source>
</evidence>
<dbReference type="InterPro" id="IPR000594">
    <property type="entry name" value="ThiF_NAD_FAD-bd"/>
</dbReference>
<evidence type="ECO:0000256" key="2">
    <source>
        <dbReference type="ARBA" id="ARBA00009919"/>
    </source>
</evidence>
<dbReference type="GO" id="GO:0005524">
    <property type="term" value="F:ATP binding"/>
    <property type="evidence" value="ECO:0007669"/>
    <property type="project" value="UniProtKB-KW"/>
</dbReference>
<evidence type="ECO:0000256" key="1">
    <source>
        <dbReference type="ARBA" id="ARBA00004167"/>
    </source>
</evidence>
<keyword evidence="7 11" id="KW-1133">Transmembrane helix</keyword>
<dbReference type="InterPro" id="IPR045886">
    <property type="entry name" value="ThiF/MoeB/HesA"/>
</dbReference>
<evidence type="ECO:0000256" key="8">
    <source>
        <dbReference type="ARBA" id="ARBA00023136"/>
    </source>
</evidence>
<dbReference type="Proteomes" id="UP000294289">
    <property type="component" value="Chromosome"/>
</dbReference>
<dbReference type="GO" id="GO:0016020">
    <property type="term" value="C:membrane"/>
    <property type="evidence" value="ECO:0007669"/>
    <property type="project" value="UniProtKB-SubCell"/>
</dbReference>
<protein>
    <recommendedName>
        <fullName evidence="9">tRNA threonylcarbamoyladenosine dehydratase</fullName>
    </recommendedName>
    <alternativeName>
        <fullName evidence="10">t(6)A37 dehydratase</fullName>
    </alternativeName>
</protein>
<evidence type="ECO:0000313" key="14">
    <source>
        <dbReference type="Proteomes" id="UP000294289"/>
    </source>
</evidence>
<dbReference type="FunFam" id="3.40.50.720:FF:000096">
    <property type="entry name" value="tRNA cyclic N6-threonylcarbamoyladenosine(37) synthase TcdA"/>
    <property type="match status" value="1"/>
</dbReference>
<accession>A0A803FST4</accession>
<evidence type="ECO:0000256" key="7">
    <source>
        <dbReference type="ARBA" id="ARBA00022989"/>
    </source>
</evidence>
<dbReference type="CDD" id="cd00755">
    <property type="entry name" value="YgdL_like"/>
    <property type="match status" value="1"/>
</dbReference>
<dbReference type="AlphaFoldDB" id="A0A803FST4"/>
<evidence type="ECO:0000256" key="3">
    <source>
        <dbReference type="ARBA" id="ARBA00022598"/>
    </source>
</evidence>
<evidence type="ECO:0000256" key="6">
    <source>
        <dbReference type="ARBA" id="ARBA00022840"/>
    </source>
</evidence>
<evidence type="ECO:0000256" key="10">
    <source>
        <dbReference type="ARBA" id="ARBA00083375"/>
    </source>
</evidence>
<organism evidence="13 14">
    <name type="scientific">Candidatus Erwinia haradaeae</name>
    <dbReference type="NCBI Taxonomy" id="1922217"/>
    <lineage>
        <taxon>Bacteria</taxon>
        <taxon>Pseudomonadati</taxon>
        <taxon>Pseudomonadota</taxon>
        <taxon>Gammaproteobacteria</taxon>
        <taxon>Enterobacterales</taxon>
        <taxon>Erwiniaceae</taxon>
        <taxon>Erwinia</taxon>
    </lineage>
</organism>
<feature type="transmembrane region" description="Helical" evidence="11">
    <location>
        <begin position="236"/>
        <end position="256"/>
    </location>
</feature>
<feature type="domain" description="THIF-type NAD/FAD binding fold" evidence="12">
    <location>
        <begin position="19"/>
        <end position="257"/>
    </location>
</feature>
<evidence type="ECO:0000259" key="12">
    <source>
        <dbReference type="Pfam" id="PF00899"/>
    </source>
</evidence>